<evidence type="ECO:0000256" key="1">
    <source>
        <dbReference type="ARBA" id="ARBA00004613"/>
    </source>
</evidence>
<dbReference type="InterPro" id="IPR000801">
    <property type="entry name" value="Esterase-like"/>
</dbReference>
<dbReference type="AlphaFoldDB" id="A0A6B8VT52"/>
<protein>
    <submittedName>
        <fullName evidence="8">Phospholipase/Carboxylesterase</fullName>
    </submittedName>
</protein>
<dbReference type="SUPFAM" id="SSF53474">
    <property type="entry name" value="alpha/beta-Hydrolases"/>
    <property type="match status" value="1"/>
</dbReference>
<dbReference type="Gene3D" id="3.40.50.1820">
    <property type="entry name" value="alpha/beta hydrolase"/>
    <property type="match status" value="1"/>
</dbReference>
<evidence type="ECO:0000313" key="9">
    <source>
        <dbReference type="Proteomes" id="UP000424462"/>
    </source>
</evidence>
<dbReference type="KEGG" id="cok:COCCU_06890"/>
<evidence type="ECO:0000256" key="5">
    <source>
        <dbReference type="ARBA" id="ARBA00022801"/>
    </source>
</evidence>
<keyword evidence="4" id="KW-0732">Signal</keyword>
<evidence type="ECO:0000256" key="7">
    <source>
        <dbReference type="ARBA" id="ARBA00023326"/>
    </source>
</evidence>
<keyword evidence="7" id="KW-0624">Polysaccharide degradation</keyword>
<dbReference type="InterPro" id="IPR043595">
    <property type="entry name" value="FaeB/C/D"/>
</dbReference>
<organism evidence="8 9">
    <name type="scientific">Corynebacterium occultum</name>
    <dbReference type="NCBI Taxonomy" id="2675219"/>
    <lineage>
        <taxon>Bacteria</taxon>
        <taxon>Bacillati</taxon>
        <taxon>Actinomycetota</taxon>
        <taxon>Actinomycetes</taxon>
        <taxon>Mycobacteriales</taxon>
        <taxon>Corynebacteriaceae</taxon>
        <taxon>Corynebacterium</taxon>
    </lineage>
</organism>
<reference evidence="8 9" key="1">
    <citation type="submission" date="2019-11" db="EMBL/GenBank/DDBJ databases">
        <title>Complete genome sequence of Corynebacterium kalinowskii 1959, a novel Corynebacterium species isolated from soil of a small paddock in Vilsendorf, Germany.</title>
        <authorList>
            <person name="Schaffert L."/>
            <person name="Ruwe M."/>
            <person name="Milse J."/>
            <person name="Hanuschka K."/>
            <person name="Ortseifen V."/>
            <person name="Droste J."/>
            <person name="Brandt D."/>
            <person name="Schlueter L."/>
            <person name="Kutter Y."/>
            <person name="Vinke S."/>
            <person name="Viehoefer P."/>
            <person name="Jacob L."/>
            <person name="Luebke N.-C."/>
            <person name="Schulte-Berndt E."/>
            <person name="Hain C."/>
            <person name="Linder M."/>
            <person name="Schmidt P."/>
            <person name="Wollenschlaeger L."/>
            <person name="Luttermann T."/>
            <person name="Thieme E."/>
            <person name="Hassa J."/>
            <person name="Haak M."/>
            <person name="Wittchen M."/>
            <person name="Mentz A."/>
            <person name="Persicke M."/>
            <person name="Busche T."/>
            <person name="Ruckert C."/>
        </authorList>
    </citation>
    <scope>NUCLEOTIDE SEQUENCE [LARGE SCALE GENOMIC DNA]</scope>
    <source>
        <strain evidence="8 9">2039</strain>
    </source>
</reference>
<accession>A0A6B8VT52</accession>
<evidence type="ECO:0000256" key="2">
    <source>
        <dbReference type="ARBA" id="ARBA00022525"/>
    </source>
</evidence>
<dbReference type="PANTHER" id="PTHR38050">
    <property type="match status" value="1"/>
</dbReference>
<gene>
    <name evidence="8" type="ORF">COCCU_06890</name>
</gene>
<name>A0A6B8VT52_9CORY</name>
<dbReference type="GO" id="GO:0030600">
    <property type="term" value="F:feruloyl esterase activity"/>
    <property type="evidence" value="ECO:0007669"/>
    <property type="project" value="InterPro"/>
</dbReference>
<evidence type="ECO:0000256" key="6">
    <source>
        <dbReference type="ARBA" id="ARBA00023277"/>
    </source>
</evidence>
<dbReference type="GO" id="GO:0045493">
    <property type="term" value="P:xylan catabolic process"/>
    <property type="evidence" value="ECO:0007669"/>
    <property type="project" value="UniProtKB-KW"/>
</dbReference>
<sequence precursor="true">MFSCLLLGSGMLVACASSESDHIEEVEAPTTVTLPDRVPSNAPQITGPAPGDSAEVKLKSSNRDRNFILSVPAAYREGERWPVIFAFHGWGENAKMIHSYSNFDNSRAIVVYPQGIDDAWEGAPYAKVKDGEDLGFVTDILASLRSTYSVDDSRIFATGFSNGGGFSALLGCRMNDEFAGVASVSAAYYATIFKDCADTPLALLDIHGTTDPVVDYYGGTRHGATYAPVPDVLEAASTRNSCEGAISTSRINAWALRQDWTICSHPLSHIRVGGGGHVWPGAEEDTYGYVPKDYATEQILRFFGIAKA</sequence>
<keyword evidence="9" id="KW-1185">Reference proteome</keyword>
<dbReference type="Proteomes" id="UP000424462">
    <property type="component" value="Chromosome"/>
</dbReference>
<dbReference type="EMBL" id="CP046455">
    <property type="protein sequence ID" value="QGU07313.1"/>
    <property type="molecule type" value="Genomic_DNA"/>
</dbReference>
<dbReference type="Pfam" id="PF00756">
    <property type="entry name" value="Esterase"/>
    <property type="match status" value="1"/>
</dbReference>
<keyword evidence="6" id="KW-0119">Carbohydrate metabolism</keyword>
<evidence type="ECO:0000313" key="8">
    <source>
        <dbReference type="EMBL" id="QGU07313.1"/>
    </source>
</evidence>
<evidence type="ECO:0000256" key="4">
    <source>
        <dbReference type="ARBA" id="ARBA00022729"/>
    </source>
</evidence>
<keyword evidence="5" id="KW-0378">Hydrolase</keyword>
<dbReference type="InterPro" id="IPR029058">
    <property type="entry name" value="AB_hydrolase_fold"/>
</dbReference>
<dbReference type="GO" id="GO:0005576">
    <property type="term" value="C:extracellular region"/>
    <property type="evidence" value="ECO:0007669"/>
    <property type="project" value="UniProtKB-SubCell"/>
</dbReference>
<keyword evidence="2" id="KW-0964">Secreted</keyword>
<dbReference type="PANTHER" id="PTHR38050:SF2">
    <property type="entry name" value="FERULOYL ESTERASE C-RELATED"/>
    <property type="match status" value="1"/>
</dbReference>
<keyword evidence="3" id="KW-0858">Xylan degradation</keyword>
<evidence type="ECO:0000256" key="3">
    <source>
        <dbReference type="ARBA" id="ARBA00022651"/>
    </source>
</evidence>
<comment type="subcellular location">
    <subcellularLocation>
        <location evidence="1">Secreted</location>
    </subcellularLocation>
</comment>
<proteinExistence type="predicted"/>